<gene>
    <name evidence="2" type="ORF">LOC68_04905</name>
</gene>
<evidence type="ECO:0000313" key="2">
    <source>
        <dbReference type="EMBL" id="MCC9627724.1"/>
    </source>
</evidence>
<sequence length="100" mass="10342">MRIAAYTMAGVFLLTAIAIVAAMAVGFSNGLIQLDGGEMTFAWQGSGDVAPLGGDPILHQSYFYITTSVYAVAVIGILPLVLLGILTAVLFGRSSSKDSS</sequence>
<protein>
    <submittedName>
        <fullName evidence="2">Uncharacterized protein</fullName>
    </submittedName>
</protein>
<keyword evidence="1" id="KW-1133">Transmembrane helix</keyword>
<proteinExistence type="predicted"/>
<dbReference type="EMBL" id="JAJKFT010000004">
    <property type="protein sequence ID" value="MCC9627724.1"/>
    <property type="molecule type" value="Genomic_DNA"/>
</dbReference>
<dbReference type="Proteomes" id="UP001139103">
    <property type="component" value="Unassembled WGS sequence"/>
</dbReference>
<dbReference type="RefSeq" id="WP_230216347.1">
    <property type="nucleotide sequence ID" value="NZ_JAJKFT010000004.1"/>
</dbReference>
<evidence type="ECO:0000256" key="1">
    <source>
        <dbReference type="SAM" id="Phobius"/>
    </source>
</evidence>
<comment type="caution">
    <text evidence="2">The sequence shown here is derived from an EMBL/GenBank/DDBJ whole genome shotgun (WGS) entry which is preliminary data.</text>
</comment>
<feature type="transmembrane region" description="Helical" evidence="1">
    <location>
        <begin position="62"/>
        <end position="91"/>
    </location>
</feature>
<dbReference type="AlphaFoldDB" id="A0A9X1MLJ0"/>
<reference evidence="2" key="1">
    <citation type="submission" date="2021-11" db="EMBL/GenBank/DDBJ databases">
        <title>Genome sequence.</title>
        <authorList>
            <person name="Sun Q."/>
        </authorList>
    </citation>
    <scope>NUCLEOTIDE SEQUENCE</scope>
    <source>
        <strain evidence="2">JC732</strain>
    </source>
</reference>
<accession>A0A9X1MLJ0</accession>
<keyword evidence="3" id="KW-1185">Reference proteome</keyword>
<keyword evidence="1" id="KW-0472">Membrane</keyword>
<name>A0A9X1MLJ0_9BACT</name>
<keyword evidence="1" id="KW-0812">Transmembrane</keyword>
<evidence type="ECO:0000313" key="3">
    <source>
        <dbReference type="Proteomes" id="UP001139103"/>
    </source>
</evidence>
<organism evidence="2 3">
    <name type="scientific">Blastopirellula sediminis</name>
    <dbReference type="NCBI Taxonomy" id="2894196"/>
    <lineage>
        <taxon>Bacteria</taxon>
        <taxon>Pseudomonadati</taxon>
        <taxon>Planctomycetota</taxon>
        <taxon>Planctomycetia</taxon>
        <taxon>Pirellulales</taxon>
        <taxon>Pirellulaceae</taxon>
        <taxon>Blastopirellula</taxon>
    </lineage>
</organism>